<keyword evidence="2" id="KW-0560">Oxidoreductase</keyword>
<keyword evidence="5" id="KW-1185">Reference proteome</keyword>
<evidence type="ECO:0000256" key="3">
    <source>
        <dbReference type="RuleBase" id="RU000363"/>
    </source>
</evidence>
<sequence length="282" mass="29200">MLNWFVTGVSSGLGRAIAKAALAGGDQVIGTVRCQADAEAFTALAPGRAHAMKLDVTDEAAVGVVWRTAEQLFGPMDYLVNNAGRGFTGAIEETSLEDARALFEVNLFGPMALIKSALPSFRARRSGHIVNVTSVSGLAAWHGTALYGATKFALECLGRTLAQEVAPLGIKVTNVAPGGLRTAFSAERLAGAEPTIADYAETAHLARATLQGHLGAEPGDPDRAAAAIVSALAAPEPPLLLLLGDDALKYATAEFAMLEGEIVRWQDLTLAIAAEPAAVAAE</sequence>
<dbReference type="Gene3D" id="3.40.50.720">
    <property type="entry name" value="NAD(P)-binding Rossmann-like Domain"/>
    <property type="match status" value="1"/>
</dbReference>
<reference evidence="4 5" key="1">
    <citation type="submission" date="2020-04" db="EMBL/GenBank/DDBJ databases">
        <title>Novosphingobium sp. TW-4 isolated from soil.</title>
        <authorList>
            <person name="Dahal R.H."/>
            <person name="Chaudhary D.K."/>
        </authorList>
    </citation>
    <scope>NUCLEOTIDE SEQUENCE [LARGE SCALE GENOMIC DNA]</scope>
    <source>
        <strain evidence="4 5">TW-4</strain>
    </source>
</reference>
<gene>
    <name evidence="4" type="ORF">HHL27_06990</name>
</gene>
<accession>A0A7Y0BNE1</accession>
<dbReference type="PRINTS" id="PR00081">
    <property type="entry name" value="GDHRDH"/>
</dbReference>
<dbReference type="PANTHER" id="PTHR43976">
    <property type="entry name" value="SHORT CHAIN DEHYDROGENASE"/>
    <property type="match status" value="1"/>
</dbReference>
<evidence type="ECO:0000313" key="4">
    <source>
        <dbReference type="EMBL" id="NML93415.1"/>
    </source>
</evidence>
<dbReference type="CDD" id="cd05374">
    <property type="entry name" value="17beta-HSD-like_SDR_c"/>
    <property type="match status" value="1"/>
</dbReference>
<organism evidence="4 5">
    <name type="scientific">Novosphingobium olei</name>
    <dbReference type="NCBI Taxonomy" id="2728851"/>
    <lineage>
        <taxon>Bacteria</taxon>
        <taxon>Pseudomonadati</taxon>
        <taxon>Pseudomonadota</taxon>
        <taxon>Alphaproteobacteria</taxon>
        <taxon>Sphingomonadales</taxon>
        <taxon>Sphingomonadaceae</taxon>
        <taxon>Novosphingobium</taxon>
    </lineage>
</organism>
<dbReference type="Pfam" id="PF00106">
    <property type="entry name" value="adh_short"/>
    <property type="match status" value="1"/>
</dbReference>
<comment type="similarity">
    <text evidence="1 3">Belongs to the short-chain dehydrogenases/reductases (SDR) family.</text>
</comment>
<dbReference type="PANTHER" id="PTHR43976:SF16">
    <property type="entry name" value="SHORT-CHAIN DEHYDROGENASE_REDUCTASE FAMILY PROTEIN"/>
    <property type="match status" value="1"/>
</dbReference>
<dbReference type="AlphaFoldDB" id="A0A7Y0BNE1"/>
<dbReference type="InterPro" id="IPR002347">
    <property type="entry name" value="SDR_fam"/>
</dbReference>
<protein>
    <submittedName>
        <fullName evidence="4">SDR family NAD(P)-dependent oxidoreductase</fullName>
    </submittedName>
</protein>
<dbReference type="PROSITE" id="PS00061">
    <property type="entry name" value="ADH_SHORT"/>
    <property type="match status" value="1"/>
</dbReference>
<dbReference type="RefSeq" id="WP_169492644.1">
    <property type="nucleotide sequence ID" value="NZ_JABBGM010000002.1"/>
</dbReference>
<dbReference type="EMBL" id="JABBGM010000002">
    <property type="protein sequence ID" value="NML93415.1"/>
    <property type="molecule type" value="Genomic_DNA"/>
</dbReference>
<comment type="caution">
    <text evidence="4">The sequence shown here is derived from an EMBL/GenBank/DDBJ whole genome shotgun (WGS) entry which is preliminary data.</text>
</comment>
<proteinExistence type="inferred from homology"/>
<dbReference type="InterPro" id="IPR020904">
    <property type="entry name" value="Sc_DH/Rdtase_CS"/>
</dbReference>
<dbReference type="PRINTS" id="PR00080">
    <property type="entry name" value="SDRFAMILY"/>
</dbReference>
<dbReference type="SUPFAM" id="SSF51735">
    <property type="entry name" value="NAD(P)-binding Rossmann-fold domains"/>
    <property type="match status" value="1"/>
</dbReference>
<dbReference type="NCBIfam" id="NF004824">
    <property type="entry name" value="PRK06180.1"/>
    <property type="match status" value="1"/>
</dbReference>
<dbReference type="InterPro" id="IPR036291">
    <property type="entry name" value="NAD(P)-bd_dom_sf"/>
</dbReference>
<evidence type="ECO:0000313" key="5">
    <source>
        <dbReference type="Proteomes" id="UP000583556"/>
    </source>
</evidence>
<dbReference type="Proteomes" id="UP000583556">
    <property type="component" value="Unassembled WGS sequence"/>
</dbReference>
<dbReference type="GO" id="GO:0016491">
    <property type="term" value="F:oxidoreductase activity"/>
    <property type="evidence" value="ECO:0007669"/>
    <property type="project" value="UniProtKB-KW"/>
</dbReference>
<dbReference type="InterPro" id="IPR051911">
    <property type="entry name" value="SDR_oxidoreductase"/>
</dbReference>
<name>A0A7Y0BNE1_9SPHN</name>
<evidence type="ECO:0000256" key="1">
    <source>
        <dbReference type="ARBA" id="ARBA00006484"/>
    </source>
</evidence>
<evidence type="ECO:0000256" key="2">
    <source>
        <dbReference type="ARBA" id="ARBA00023002"/>
    </source>
</evidence>